<dbReference type="KEGG" id="euz:DVS28_a3092"/>
<name>A0A346XZX1_9ACTN</name>
<dbReference type="OrthoDB" id="9800233at2"/>
<dbReference type="InterPro" id="IPR007253">
    <property type="entry name" value="Cell_wall-bd_2"/>
</dbReference>
<keyword evidence="1" id="KW-0732">Signal</keyword>
<evidence type="ECO:0000313" key="2">
    <source>
        <dbReference type="EMBL" id="AXV07768.1"/>
    </source>
</evidence>
<gene>
    <name evidence="2" type="ORF">DVS28_a3092</name>
</gene>
<dbReference type="InterPro" id="IPR051922">
    <property type="entry name" value="Bact_Sporulation_Assoc"/>
</dbReference>
<dbReference type="Proteomes" id="UP000264006">
    <property type="component" value="Chromosome"/>
</dbReference>
<feature type="chain" id="PRO_5017070940" description="Cell wall binding repeat 2" evidence="1">
    <location>
        <begin position="35"/>
        <end position="683"/>
    </location>
</feature>
<dbReference type="EMBL" id="CP031165">
    <property type="protein sequence ID" value="AXV07768.1"/>
    <property type="molecule type" value="Genomic_DNA"/>
</dbReference>
<dbReference type="Pfam" id="PF04122">
    <property type="entry name" value="CW_binding_2"/>
    <property type="match status" value="3"/>
</dbReference>
<reference evidence="2 3" key="1">
    <citation type="submission" date="2018-09" db="EMBL/GenBank/DDBJ databases">
        <title>Complete genome sequence of Euzebya sp. DY32-46 isolated from seawater of Pacific Ocean.</title>
        <authorList>
            <person name="Xu L."/>
            <person name="Wu Y.-H."/>
            <person name="Xu X.-W."/>
        </authorList>
    </citation>
    <scope>NUCLEOTIDE SEQUENCE [LARGE SCALE GENOMIC DNA]</scope>
    <source>
        <strain evidence="2 3">DY32-46</strain>
    </source>
</reference>
<dbReference type="PANTHER" id="PTHR30032">
    <property type="entry name" value="N-ACETYLMURAMOYL-L-ALANINE AMIDASE-RELATED"/>
    <property type="match status" value="1"/>
</dbReference>
<dbReference type="PANTHER" id="PTHR30032:SF8">
    <property type="entry name" value="GERMINATION-SPECIFIC N-ACETYLMURAMOYL-L-ALANINE AMIDASE"/>
    <property type="match status" value="1"/>
</dbReference>
<feature type="signal peptide" evidence="1">
    <location>
        <begin position="1"/>
        <end position="34"/>
    </location>
</feature>
<evidence type="ECO:0000313" key="3">
    <source>
        <dbReference type="Proteomes" id="UP000264006"/>
    </source>
</evidence>
<sequence length="683" mass="69072">MRESVTTVSIIGLVLVSLLLSLLLVALAAPPVRAQPDGTCASTSVADEAEGGELDIVAYGAAHLCSSDAFAFTFVTRDEWADSRFSELYVRIDTDGNTANGCSEGDYLLYGVNRADDGTDDVLAGVFVSPSCEQGDLEAVGLATVSRSGPRRITVTIDADVIGTPAVIGHYGSLSNPGEDNATADYAPERGQVVLDTSALPDADSVPVCVPDPTGDVVARAGNGQETPIDRPAADLTEACMEYGDGLAMAVRLPAMDFEALGPGAGPAALLDLDGDASADRILRAIWDGVGFAVQITDPDGTVVCTGRAMLVGQVLHAGDLDASCVEEVDSLAFGIGMGAVGDASTAVVDRAGDAAFVSMNRAAAVDPAAVGTEPAEIAVADPAAGPQDAGLVRLAGPARIETSVAVGQQAWPDGAAAAVLARQDVEADALAGAALAAAVDGPLLLTPRDGLTGPVATELRRLLPDGARVYVLGGVAALSDDVVVDVQQLGFGTVRLSGDSRIETSLAIAREAATQIGEVDHVLVADAFDFPWALMAGAAAGANDGVVITTNASALTDAARVFISEHPGATVTAVGPAASTAIPEARSIDGTDAYDTSVLLAREFFPDATRVGVASGERFPDGLGGGAFSASLGMPLLLTPGDTLATAVSSHLDTGSWNEIWMMGGEAALGGDVEDSLATFVD</sequence>
<dbReference type="RefSeq" id="WP_114592214.1">
    <property type="nucleotide sequence ID" value="NZ_CP031165.1"/>
</dbReference>
<organism evidence="2 3">
    <name type="scientific">Euzebya pacifica</name>
    <dbReference type="NCBI Taxonomy" id="1608957"/>
    <lineage>
        <taxon>Bacteria</taxon>
        <taxon>Bacillati</taxon>
        <taxon>Actinomycetota</taxon>
        <taxon>Nitriliruptoria</taxon>
        <taxon>Euzebyales</taxon>
    </lineage>
</organism>
<protein>
    <recommendedName>
        <fullName evidence="4">Cell wall binding repeat 2</fullName>
    </recommendedName>
</protein>
<evidence type="ECO:0008006" key="4">
    <source>
        <dbReference type="Google" id="ProtNLM"/>
    </source>
</evidence>
<proteinExistence type="predicted"/>
<dbReference type="AlphaFoldDB" id="A0A346XZX1"/>
<keyword evidence="3" id="KW-1185">Reference proteome</keyword>
<accession>A0A346XZX1</accession>
<evidence type="ECO:0000256" key="1">
    <source>
        <dbReference type="SAM" id="SignalP"/>
    </source>
</evidence>